<accession>A0A1D2QTU2</accession>
<dbReference type="Proteomes" id="UP000242502">
    <property type="component" value="Unassembled WGS sequence"/>
</dbReference>
<reference evidence="1 2" key="1">
    <citation type="journal article" date="2016" name="Appl. Environ. Microbiol.">
        <title>Lack of Overt Genome Reduction in the Bryostatin-Producing Bryozoan Symbiont "Candidatus Endobugula sertula".</title>
        <authorList>
            <person name="Miller I.J."/>
            <person name="Vanee N."/>
            <person name="Fong S.S."/>
            <person name="Lim-Fong G.E."/>
            <person name="Kwan J.C."/>
        </authorList>
    </citation>
    <scope>NUCLEOTIDE SEQUENCE [LARGE SCALE GENOMIC DNA]</scope>
    <source>
        <strain evidence="1">AB1-4</strain>
    </source>
</reference>
<protein>
    <recommendedName>
        <fullName evidence="3">DUF3108 domain-containing protein</fullName>
    </recommendedName>
</protein>
<dbReference type="AlphaFoldDB" id="A0A1D2QTU2"/>
<gene>
    <name evidence="1" type="ORF">AB835_00330</name>
</gene>
<organism evidence="1 2">
    <name type="scientific">Candidatus Endobugula sertula</name>
    <name type="common">Bugula neritina bacterial symbiont</name>
    <dbReference type="NCBI Taxonomy" id="62101"/>
    <lineage>
        <taxon>Bacteria</taxon>
        <taxon>Pseudomonadati</taxon>
        <taxon>Pseudomonadota</taxon>
        <taxon>Gammaproteobacteria</taxon>
        <taxon>Cellvibrionales</taxon>
        <taxon>Cellvibrionaceae</taxon>
        <taxon>Candidatus Endobugula</taxon>
    </lineage>
</organism>
<sequence>MQTQLIQITSRIICLLAISMASYGKSLPLFKVEYDATIKGFAIKATRELKPLTDKQFTLHFQASSWAAEINETAVFQWQDNHIQPYRYSYSQSILGKNKQQSILFDHNNATAAYLEKGNTSNISLLKNTFDKLSYQLQLQLDVSNNKTLGYKVISKGYIKDYHFEILDEEIIDTKAGKLTAIKVKVIRSNKDKVTYIWFAKDWEYLLTKLEQYEGNKKKFTILLNNAVVNQQTVKGLQ</sequence>
<comment type="caution">
    <text evidence="1">The sequence shown here is derived from an EMBL/GenBank/DDBJ whole genome shotgun (WGS) entry which is preliminary data.</text>
</comment>
<proteinExistence type="predicted"/>
<dbReference type="Pfam" id="PF11306">
    <property type="entry name" value="DUF3108"/>
    <property type="match status" value="1"/>
</dbReference>
<name>A0A1D2QTU2_9GAMM</name>
<evidence type="ECO:0000313" key="1">
    <source>
        <dbReference type="EMBL" id="ODS24988.1"/>
    </source>
</evidence>
<dbReference type="EMBL" id="MDLC01000002">
    <property type="protein sequence ID" value="ODS24988.1"/>
    <property type="molecule type" value="Genomic_DNA"/>
</dbReference>
<dbReference type="InterPro" id="IPR021457">
    <property type="entry name" value="DUF3108"/>
</dbReference>
<dbReference type="STRING" id="62101.AB835_00330"/>
<evidence type="ECO:0000313" key="2">
    <source>
        <dbReference type="Proteomes" id="UP000242502"/>
    </source>
</evidence>
<evidence type="ECO:0008006" key="3">
    <source>
        <dbReference type="Google" id="ProtNLM"/>
    </source>
</evidence>